<dbReference type="Proteomes" id="UP001054837">
    <property type="component" value="Unassembled WGS sequence"/>
</dbReference>
<evidence type="ECO:0008006" key="3">
    <source>
        <dbReference type="Google" id="ProtNLM"/>
    </source>
</evidence>
<dbReference type="EMBL" id="BPLQ01007478">
    <property type="protein sequence ID" value="GIY30349.1"/>
    <property type="molecule type" value="Genomic_DNA"/>
</dbReference>
<gene>
    <name evidence="1" type="ORF">CDAR_126051</name>
</gene>
<keyword evidence="2" id="KW-1185">Reference proteome</keyword>
<evidence type="ECO:0000313" key="2">
    <source>
        <dbReference type="Proteomes" id="UP001054837"/>
    </source>
</evidence>
<comment type="caution">
    <text evidence="1">The sequence shown here is derived from an EMBL/GenBank/DDBJ whole genome shotgun (WGS) entry which is preliminary data.</text>
</comment>
<dbReference type="AlphaFoldDB" id="A0AAV4S8N3"/>
<sequence length="107" mass="12835">MSFFEFFRVAGSAETNPVPEKIETSRKRKVRFANPPYTNYGKHLTNYSTTELVDVFERFVHIEMLDIKRGKKMSLHKAFHTLFNLYEEWFVKFLHATDRRRKLLMAT</sequence>
<proteinExistence type="predicted"/>
<evidence type="ECO:0000313" key="1">
    <source>
        <dbReference type="EMBL" id="GIY30349.1"/>
    </source>
</evidence>
<organism evidence="1 2">
    <name type="scientific">Caerostris darwini</name>
    <dbReference type="NCBI Taxonomy" id="1538125"/>
    <lineage>
        <taxon>Eukaryota</taxon>
        <taxon>Metazoa</taxon>
        <taxon>Ecdysozoa</taxon>
        <taxon>Arthropoda</taxon>
        <taxon>Chelicerata</taxon>
        <taxon>Arachnida</taxon>
        <taxon>Araneae</taxon>
        <taxon>Araneomorphae</taxon>
        <taxon>Entelegynae</taxon>
        <taxon>Araneoidea</taxon>
        <taxon>Araneidae</taxon>
        <taxon>Caerostris</taxon>
    </lineage>
</organism>
<protein>
    <recommendedName>
        <fullName evidence="3">LAGLIDADG homing endonuclease</fullName>
    </recommendedName>
</protein>
<accession>A0AAV4S8N3</accession>
<reference evidence="1 2" key="1">
    <citation type="submission" date="2021-06" db="EMBL/GenBank/DDBJ databases">
        <title>Caerostris darwini draft genome.</title>
        <authorList>
            <person name="Kono N."/>
            <person name="Arakawa K."/>
        </authorList>
    </citation>
    <scope>NUCLEOTIDE SEQUENCE [LARGE SCALE GENOMIC DNA]</scope>
</reference>
<name>A0AAV4S8N3_9ARAC</name>